<dbReference type="Proteomes" id="UP000539642">
    <property type="component" value="Unassembled WGS sequence"/>
</dbReference>
<organism evidence="1 2">
    <name type="scientific">Desulfoprunum benzoelyticum</name>
    <dbReference type="NCBI Taxonomy" id="1506996"/>
    <lineage>
        <taxon>Bacteria</taxon>
        <taxon>Pseudomonadati</taxon>
        <taxon>Thermodesulfobacteriota</taxon>
        <taxon>Desulfobulbia</taxon>
        <taxon>Desulfobulbales</taxon>
        <taxon>Desulfobulbaceae</taxon>
        <taxon>Desulfoprunum</taxon>
    </lineage>
</organism>
<dbReference type="Gene3D" id="1.10.150.20">
    <property type="entry name" value="5' to 3' exonuclease, C-terminal subdomain"/>
    <property type="match status" value="1"/>
</dbReference>
<comment type="caution">
    <text evidence="1">The sequence shown here is derived from an EMBL/GenBank/DDBJ whole genome shotgun (WGS) entry which is preliminary data.</text>
</comment>
<accession>A0A840UPT0</accession>
<dbReference type="Pfam" id="PF11731">
    <property type="entry name" value="Cdd1"/>
    <property type="match status" value="1"/>
</dbReference>
<proteinExistence type="predicted"/>
<dbReference type="EMBL" id="JACHEO010000001">
    <property type="protein sequence ID" value="MBB5346563.1"/>
    <property type="molecule type" value="Genomic_DNA"/>
</dbReference>
<dbReference type="InterPro" id="IPR021725">
    <property type="entry name" value="Cdd1"/>
</dbReference>
<sequence length="104" mass="11778">MKTTRTGNDDKIVRLTDIPNIGPAMARDLNLLGIKQPEQLRGRDPYLLYGDLCRITGKHQDPCVLDVFIAAVRFLAGEPARPWYHYTAERKATLRRKKAADGSR</sequence>
<gene>
    <name evidence="1" type="ORF">HNQ81_000270</name>
</gene>
<reference evidence="1 2" key="1">
    <citation type="submission" date="2020-08" db="EMBL/GenBank/DDBJ databases">
        <title>Genomic Encyclopedia of Type Strains, Phase IV (KMG-IV): sequencing the most valuable type-strain genomes for metagenomic binning, comparative biology and taxonomic classification.</title>
        <authorList>
            <person name="Goeker M."/>
        </authorList>
    </citation>
    <scope>NUCLEOTIDE SEQUENCE [LARGE SCALE GENOMIC DNA]</scope>
    <source>
        <strain evidence="1 2">DSM 28570</strain>
    </source>
</reference>
<name>A0A840UPT0_9BACT</name>
<dbReference type="RefSeq" id="WP_183347516.1">
    <property type="nucleotide sequence ID" value="NZ_JACHEO010000001.1"/>
</dbReference>
<evidence type="ECO:0000313" key="1">
    <source>
        <dbReference type="EMBL" id="MBB5346563.1"/>
    </source>
</evidence>
<dbReference type="AlphaFoldDB" id="A0A840UPT0"/>
<keyword evidence="2" id="KW-1185">Reference proteome</keyword>
<protein>
    <recommendedName>
        <fullName evidence="3">Mitomycin resistance protein</fullName>
    </recommendedName>
</protein>
<evidence type="ECO:0000313" key="2">
    <source>
        <dbReference type="Proteomes" id="UP000539642"/>
    </source>
</evidence>
<evidence type="ECO:0008006" key="3">
    <source>
        <dbReference type="Google" id="ProtNLM"/>
    </source>
</evidence>